<dbReference type="AlphaFoldDB" id="A0A4R0RDQ9"/>
<evidence type="ECO:0000256" key="1">
    <source>
        <dbReference type="SAM" id="SignalP"/>
    </source>
</evidence>
<reference evidence="2 3" key="1">
    <citation type="submission" date="2018-11" db="EMBL/GenBank/DDBJ databases">
        <title>Genome assembly of Steccherinum ochraceum LE-BIN_3174, the white-rot fungus of the Steccherinaceae family (The Residual Polyporoid clade, Polyporales, Basidiomycota).</title>
        <authorList>
            <person name="Fedorova T.V."/>
            <person name="Glazunova O.A."/>
            <person name="Landesman E.O."/>
            <person name="Moiseenko K.V."/>
            <person name="Psurtseva N.V."/>
            <person name="Savinova O.S."/>
            <person name="Shakhova N.V."/>
            <person name="Tyazhelova T.V."/>
            <person name="Vasina D.V."/>
        </authorList>
    </citation>
    <scope>NUCLEOTIDE SEQUENCE [LARGE SCALE GENOMIC DNA]</scope>
    <source>
        <strain evidence="2 3">LE-BIN_3174</strain>
    </source>
</reference>
<organism evidence="2 3">
    <name type="scientific">Steccherinum ochraceum</name>
    <dbReference type="NCBI Taxonomy" id="92696"/>
    <lineage>
        <taxon>Eukaryota</taxon>
        <taxon>Fungi</taxon>
        <taxon>Dikarya</taxon>
        <taxon>Basidiomycota</taxon>
        <taxon>Agaricomycotina</taxon>
        <taxon>Agaricomycetes</taxon>
        <taxon>Polyporales</taxon>
        <taxon>Steccherinaceae</taxon>
        <taxon>Steccherinum</taxon>
    </lineage>
</organism>
<keyword evidence="1" id="KW-0732">Signal</keyword>
<accession>A0A4R0RDQ9</accession>
<name>A0A4R0RDQ9_9APHY</name>
<proteinExistence type="predicted"/>
<dbReference type="EMBL" id="RWJN01000571">
    <property type="protein sequence ID" value="TCD60594.1"/>
    <property type="molecule type" value="Genomic_DNA"/>
</dbReference>
<dbReference type="Proteomes" id="UP000292702">
    <property type="component" value="Unassembled WGS sequence"/>
</dbReference>
<dbReference type="OrthoDB" id="2796669at2759"/>
<evidence type="ECO:0000313" key="3">
    <source>
        <dbReference type="Proteomes" id="UP000292702"/>
    </source>
</evidence>
<feature type="chain" id="PRO_5020724212" evidence="1">
    <location>
        <begin position="20"/>
        <end position="196"/>
    </location>
</feature>
<protein>
    <submittedName>
        <fullName evidence="2">Uncharacterized protein</fullName>
    </submittedName>
</protein>
<sequence>MVRIASALPLGLWSTLVIAAPAQFSARSGFNIEDAALQYTAEQWGVSSYYDVWFDSASQTSTGTAALVRQKTNDQPLWNSWANVDFDSSNNVVGFAGEHFDLTYVEENMPTIMVDAAVAAGEKALNAKWTDTDFQYTEPNWLGYIAVGERAKYVYILHFASNTDNTPITAYISAVNGELDWVVNTETGATISAVTA</sequence>
<comment type="caution">
    <text evidence="2">The sequence shown here is derived from an EMBL/GenBank/DDBJ whole genome shotgun (WGS) entry which is preliminary data.</text>
</comment>
<evidence type="ECO:0000313" key="2">
    <source>
        <dbReference type="EMBL" id="TCD60594.1"/>
    </source>
</evidence>
<keyword evidence="3" id="KW-1185">Reference proteome</keyword>
<gene>
    <name evidence="2" type="ORF">EIP91_009825</name>
</gene>
<feature type="signal peptide" evidence="1">
    <location>
        <begin position="1"/>
        <end position="19"/>
    </location>
</feature>